<dbReference type="SUPFAM" id="SSF53254">
    <property type="entry name" value="Phosphoglycerate mutase-like"/>
    <property type="match status" value="2"/>
</dbReference>
<dbReference type="GO" id="GO:0047538">
    <property type="term" value="F:2-carboxy-D-arabinitol-1-phosphatase activity"/>
    <property type="evidence" value="ECO:0007669"/>
    <property type="project" value="UniProtKB-EC"/>
</dbReference>
<evidence type="ECO:0000256" key="1">
    <source>
        <dbReference type="ARBA" id="ARBA00004470"/>
    </source>
</evidence>
<dbReference type="Gene3D" id="3.40.50.1240">
    <property type="entry name" value="Phosphoglycerate mutase-like"/>
    <property type="match status" value="2"/>
</dbReference>
<evidence type="ECO:0000256" key="8">
    <source>
        <dbReference type="ARBA" id="ARBA00066640"/>
    </source>
</evidence>
<dbReference type="EMBL" id="LVLJ01003850">
    <property type="protein sequence ID" value="OAE19463.1"/>
    <property type="molecule type" value="Genomic_DNA"/>
</dbReference>
<dbReference type="GO" id="GO:0009570">
    <property type="term" value="C:chloroplast stroma"/>
    <property type="evidence" value="ECO:0007669"/>
    <property type="project" value="UniProtKB-SubCell"/>
</dbReference>
<dbReference type="EC" id="3.1.3.63" evidence="8"/>
<feature type="binding site" evidence="10">
    <location>
        <position position="152"/>
    </location>
    <ligand>
        <name>substrate</name>
    </ligand>
</feature>
<comment type="similarity">
    <text evidence="6">Belongs to the phosphoglycerate mutase family.</text>
</comment>
<evidence type="ECO:0000256" key="7">
    <source>
        <dbReference type="ARBA" id="ARBA00052441"/>
    </source>
</evidence>
<dbReference type="InterPro" id="IPR050275">
    <property type="entry name" value="PGM_Phosphatase"/>
</dbReference>
<keyword evidence="3" id="KW-0934">Plastid</keyword>
<evidence type="ECO:0000256" key="11">
    <source>
        <dbReference type="SAM" id="MobiDB-lite"/>
    </source>
</evidence>
<dbReference type="PROSITE" id="PS00175">
    <property type="entry name" value="PG_MUTASE"/>
    <property type="match status" value="1"/>
</dbReference>
<comment type="subcellular location">
    <subcellularLocation>
        <location evidence="1">Plastid</location>
        <location evidence="1">Chloroplast stroma</location>
    </subcellularLocation>
</comment>
<feature type="active site" description="Tele-phosphohistidine intermediate" evidence="9">
    <location>
        <position position="66"/>
    </location>
</feature>
<dbReference type="Pfam" id="PF00300">
    <property type="entry name" value="His_Phos_1"/>
    <property type="match status" value="2"/>
</dbReference>
<evidence type="ECO:0000256" key="4">
    <source>
        <dbReference type="ARBA" id="ARBA00022801"/>
    </source>
</evidence>
<accession>A0A176VG83</accession>
<evidence type="ECO:0000256" key="6">
    <source>
        <dbReference type="ARBA" id="ARBA00038362"/>
    </source>
</evidence>
<keyword evidence="4" id="KW-0378">Hydrolase</keyword>
<comment type="catalytic activity">
    <reaction evidence="7">
        <text>2-carboxy-D-arabinitol 1-phosphate + H2O = 2-carboxy-D-arabinitol + phosphate</text>
        <dbReference type="Rhea" id="RHEA:17837"/>
        <dbReference type="ChEBI" id="CHEBI:15377"/>
        <dbReference type="ChEBI" id="CHEBI:43474"/>
        <dbReference type="ChEBI" id="CHEBI:58008"/>
        <dbReference type="ChEBI" id="CHEBI:58185"/>
        <dbReference type="EC" id="3.1.3.63"/>
    </reaction>
</comment>
<evidence type="ECO:0000313" key="13">
    <source>
        <dbReference type="Proteomes" id="UP000077202"/>
    </source>
</evidence>
<dbReference type="AlphaFoldDB" id="A0A176VG83"/>
<proteinExistence type="inferred from homology"/>
<feature type="binding site" evidence="10">
    <location>
        <begin position="65"/>
        <end position="72"/>
    </location>
    <ligand>
        <name>substrate</name>
    </ligand>
</feature>
<protein>
    <recommendedName>
        <fullName evidence="8">2-carboxy-D-arabinitol-1-phosphatase</fullName>
        <ecNumber evidence="8">3.1.3.63</ecNumber>
    </recommendedName>
</protein>
<dbReference type="PANTHER" id="PTHR48100:SF10">
    <property type="entry name" value="2-CARBOXY-D-ARABINITOL-1-PHOSPHATASE-RELATED"/>
    <property type="match status" value="1"/>
</dbReference>
<dbReference type="InterPro" id="IPR029033">
    <property type="entry name" value="His_PPase_superfam"/>
</dbReference>
<organism evidence="12 13">
    <name type="scientific">Marchantia polymorpha subsp. ruderalis</name>
    <dbReference type="NCBI Taxonomy" id="1480154"/>
    <lineage>
        <taxon>Eukaryota</taxon>
        <taxon>Viridiplantae</taxon>
        <taxon>Streptophyta</taxon>
        <taxon>Embryophyta</taxon>
        <taxon>Marchantiophyta</taxon>
        <taxon>Marchantiopsida</taxon>
        <taxon>Marchantiidae</taxon>
        <taxon>Marchantiales</taxon>
        <taxon>Marchantiaceae</taxon>
        <taxon>Marchantia</taxon>
    </lineage>
</organism>
<dbReference type="Proteomes" id="UP000077202">
    <property type="component" value="Unassembled WGS sequence"/>
</dbReference>
<name>A0A176VG83_MARPO</name>
<sequence length="607" mass="66005">MLRGVDIRCQWFGAPVAGSAGRIRTGDYGSVRRRGLVVRATTMGDGKGNVSLPHVQGRKRVVLVRHGQSTWNEIGRIQGSSDFSRLTSKGESQAAISRQMLSSDSFDVCIHSPLSRAKHTAEIIWDARSKDAVISLDDLREIDLYAFQGLDKEHGKELFGDAYRMWKEDPANFLIDGHYPVRELWERASSCWSSILGHEGSSILVVAHNAVNQALVATATGLGPRYFRYLLQSNCGVSVLDFNPRTAAEGLPPHVSLERLNHTPTSALSGEQSAGRKTRTRIVLVCHGATASSVTKNTAASSGLEPLNVLGNIQSAKIAEHLLNVPVHTLFCSPQPSAVQTAAIVSRYLERADLKVVSLDELKDLDWGTWREGRSQDGEQRNAYAGAVKSDSIFTRAGHAWQTLTQHLESVQAENGEGTVAVVGHDVLLEAMLCHCLGLDDTFSGTFQFHNGGLSVIDFPDGALGRGVVRCLNYTAHLDRTRSWWAGGPGKARGRFEEVRKLKPNVTDRKHGTDGDGVDVDEQIKARVQCQCVTTAERRAAGELTDGEGIRADQGEGAVSMRDDGRATCRGGTDGRREGIRAESTPIPSASRCRHVNPPSPRVRAID</sequence>
<evidence type="ECO:0000256" key="5">
    <source>
        <dbReference type="ARBA" id="ARBA00022946"/>
    </source>
</evidence>
<evidence type="ECO:0000313" key="12">
    <source>
        <dbReference type="EMBL" id="OAE19463.1"/>
    </source>
</evidence>
<dbReference type="SMART" id="SM00855">
    <property type="entry name" value="PGAM"/>
    <property type="match status" value="2"/>
</dbReference>
<evidence type="ECO:0000256" key="3">
    <source>
        <dbReference type="ARBA" id="ARBA00022640"/>
    </source>
</evidence>
<dbReference type="PANTHER" id="PTHR48100">
    <property type="entry name" value="BROAD-SPECIFICITY PHOSPHATASE YOR283W-RELATED"/>
    <property type="match status" value="1"/>
</dbReference>
<feature type="binding site" evidence="10">
    <location>
        <position position="116"/>
    </location>
    <ligand>
        <name>substrate</name>
    </ligand>
</feature>
<evidence type="ECO:0000256" key="9">
    <source>
        <dbReference type="PIRSR" id="PIRSR613078-1"/>
    </source>
</evidence>
<evidence type="ECO:0000256" key="2">
    <source>
        <dbReference type="ARBA" id="ARBA00022528"/>
    </source>
</evidence>
<keyword evidence="13" id="KW-1185">Reference proteome</keyword>
<reference evidence="12" key="1">
    <citation type="submission" date="2016-03" db="EMBL/GenBank/DDBJ databases">
        <title>Mechanisms controlling the formation of the plant cell surface in tip-growing cells are functionally conserved among land plants.</title>
        <authorList>
            <person name="Honkanen S."/>
            <person name="Jones V.A."/>
            <person name="Morieri G."/>
            <person name="Champion C."/>
            <person name="Hetherington A.J."/>
            <person name="Kelly S."/>
            <person name="Saint-Marcoux D."/>
            <person name="Proust H."/>
            <person name="Prescott H."/>
            <person name="Dolan L."/>
        </authorList>
    </citation>
    <scope>NUCLEOTIDE SEQUENCE [LARGE SCALE GENOMIC DNA]</scope>
    <source>
        <tissue evidence="12">Whole gametophyte</tissue>
    </source>
</reference>
<feature type="compositionally biased region" description="Basic and acidic residues" evidence="11">
    <location>
        <begin position="561"/>
        <end position="581"/>
    </location>
</feature>
<keyword evidence="5" id="KW-0809">Transit peptide</keyword>
<comment type="caution">
    <text evidence="12">The sequence shown here is derived from an EMBL/GenBank/DDBJ whole genome shotgun (WGS) entry which is preliminary data.</text>
</comment>
<evidence type="ECO:0000256" key="10">
    <source>
        <dbReference type="PIRSR" id="PIRSR613078-2"/>
    </source>
</evidence>
<gene>
    <name evidence="12" type="ORF">AXG93_1040s1270</name>
</gene>
<dbReference type="CDD" id="cd07067">
    <property type="entry name" value="HP_PGM_like"/>
    <property type="match status" value="2"/>
</dbReference>
<dbReference type="InterPro" id="IPR001345">
    <property type="entry name" value="PG/BPGM_mutase_AS"/>
</dbReference>
<dbReference type="InterPro" id="IPR013078">
    <property type="entry name" value="His_Pase_superF_clade-1"/>
</dbReference>
<keyword evidence="2" id="KW-0150">Chloroplast</keyword>
<feature type="region of interest" description="Disordered" evidence="11">
    <location>
        <begin position="549"/>
        <end position="607"/>
    </location>
</feature>
<dbReference type="FunFam" id="3.40.50.1240:FF:000018">
    <property type="entry name" value="Phosphoglycerate mutase"/>
    <property type="match status" value="1"/>
</dbReference>
<feature type="active site" description="Proton donor/acceptor" evidence="9">
    <location>
        <position position="141"/>
    </location>
</feature>